<dbReference type="RefSeq" id="WP_143527631.1">
    <property type="nucleotide sequence ID" value="NZ_AP019791.1"/>
</dbReference>
<evidence type="ECO:0000259" key="1">
    <source>
        <dbReference type="Pfam" id="PF00266"/>
    </source>
</evidence>
<sequence length="386" mass="42689">MILEPQRESFSGLEDGIVYLNCAYMSPQLRSSLEAAERALSRRSKPWKISARDFFEEPEESRRLFARLVGGDPEGVALVPSASYGVAVAARNLVPGPGRRMLALEEEFPSSYYAWAELAAKTEARLETVPRPADHDWTSAVLERLDESVDVVVAPNCHWTDGSLVDLERVGEEARRAGAALVVDATQSLGAHPFDVRRVRPDFLVAAAYKWLLGPYGVAFLWVAEGRREGTPIEHNWINRAGSEDFSGLAGYAAGFQPGARRYDAGERSNFILLPMANAALRRLLEWGVENVSETLGALTDLVEDGASELGLHPTPRDRRVRHMLGLRLPRGGAAEIANRLAERGVFVSARGACLRVSPHLYNTREDVLRLLDELSWVLRPGPTRR</sequence>
<dbReference type="InterPro" id="IPR015422">
    <property type="entry name" value="PyrdxlP-dep_Trfase_small"/>
</dbReference>
<name>A0A510HMI2_9ACTN</name>
<dbReference type="InterPro" id="IPR015424">
    <property type="entry name" value="PyrdxlP-dep_Trfase"/>
</dbReference>
<reference evidence="2" key="1">
    <citation type="journal article" date="2019" name="Microbiol. Resour. Announc.">
        <title>Complete Genome Sequence of Rubrobacter xylanophilus Strain AA3-22, Isolated from Arima Onsen in Japan.</title>
        <authorList>
            <person name="Tomariguchi N."/>
            <person name="Miyazaki K."/>
        </authorList>
    </citation>
    <scope>NUCLEOTIDE SEQUENCE [LARGE SCALE GENOMIC DNA]</scope>
    <source>
        <strain evidence="2">AA3-22</strain>
    </source>
</reference>
<dbReference type="Gene3D" id="3.90.1150.10">
    <property type="entry name" value="Aspartate Aminotransferase, domain 1"/>
    <property type="match status" value="1"/>
</dbReference>
<keyword evidence="3" id="KW-1185">Reference proteome</keyword>
<dbReference type="GO" id="GO:0008483">
    <property type="term" value="F:transaminase activity"/>
    <property type="evidence" value="ECO:0007669"/>
    <property type="project" value="UniProtKB-KW"/>
</dbReference>
<evidence type="ECO:0000313" key="2">
    <source>
        <dbReference type="EMBL" id="BBL79637.1"/>
    </source>
</evidence>
<dbReference type="InterPro" id="IPR015421">
    <property type="entry name" value="PyrdxlP-dep_Trfase_major"/>
</dbReference>
<proteinExistence type="predicted"/>
<protein>
    <submittedName>
        <fullName evidence="2">Aminotransferase</fullName>
    </submittedName>
</protein>
<dbReference type="OrthoDB" id="250246at2"/>
<dbReference type="PANTHER" id="PTHR43586">
    <property type="entry name" value="CYSTEINE DESULFURASE"/>
    <property type="match status" value="1"/>
</dbReference>
<dbReference type="Gene3D" id="3.40.640.10">
    <property type="entry name" value="Type I PLP-dependent aspartate aminotransferase-like (Major domain)"/>
    <property type="match status" value="1"/>
</dbReference>
<dbReference type="Proteomes" id="UP000318065">
    <property type="component" value="Chromosome"/>
</dbReference>
<dbReference type="EMBL" id="AP019791">
    <property type="protein sequence ID" value="BBL79637.1"/>
    <property type="molecule type" value="Genomic_DNA"/>
</dbReference>
<dbReference type="PANTHER" id="PTHR43586:SF15">
    <property type="entry name" value="BLR3095 PROTEIN"/>
    <property type="match status" value="1"/>
</dbReference>
<gene>
    <name evidence="2" type="ORF">RxyAA322_14910</name>
</gene>
<dbReference type="InterPro" id="IPR000192">
    <property type="entry name" value="Aminotrans_V_dom"/>
</dbReference>
<accession>A0A510HMI2</accession>
<organism evidence="2 3">
    <name type="scientific">Rubrobacter xylanophilus</name>
    <dbReference type="NCBI Taxonomy" id="49319"/>
    <lineage>
        <taxon>Bacteria</taxon>
        <taxon>Bacillati</taxon>
        <taxon>Actinomycetota</taxon>
        <taxon>Rubrobacteria</taxon>
        <taxon>Rubrobacterales</taxon>
        <taxon>Rubrobacteraceae</taxon>
        <taxon>Rubrobacter</taxon>
    </lineage>
</organism>
<dbReference type="Pfam" id="PF00266">
    <property type="entry name" value="Aminotran_5"/>
    <property type="match status" value="1"/>
</dbReference>
<evidence type="ECO:0000313" key="3">
    <source>
        <dbReference type="Proteomes" id="UP000318065"/>
    </source>
</evidence>
<keyword evidence="2" id="KW-0808">Transferase</keyword>
<dbReference type="AlphaFoldDB" id="A0A510HMI2"/>
<feature type="domain" description="Aminotransferase class V" evidence="1">
    <location>
        <begin position="54"/>
        <end position="371"/>
    </location>
</feature>
<dbReference type="SUPFAM" id="SSF53383">
    <property type="entry name" value="PLP-dependent transferases"/>
    <property type="match status" value="1"/>
</dbReference>
<keyword evidence="2" id="KW-0032">Aminotransferase</keyword>